<dbReference type="RefSeq" id="WP_203965130.1">
    <property type="nucleotide sequence ID" value="NZ_AP023355.1"/>
</dbReference>
<proteinExistence type="predicted"/>
<evidence type="ECO:0000313" key="2">
    <source>
        <dbReference type="Proteomes" id="UP000611640"/>
    </source>
</evidence>
<organism evidence="1 2">
    <name type="scientific">Actinocatenispora thailandica</name>
    <dbReference type="NCBI Taxonomy" id="227318"/>
    <lineage>
        <taxon>Bacteria</taxon>
        <taxon>Bacillati</taxon>
        <taxon>Actinomycetota</taxon>
        <taxon>Actinomycetes</taxon>
        <taxon>Micromonosporales</taxon>
        <taxon>Micromonosporaceae</taxon>
        <taxon>Actinocatenispora</taxon>
    </lineage>
</organism>
<protein>
    <recommendedName>
        <fullName evidence="3">DUF3558 domain-containing protein</fullName>
    </recommendedName>
</protein>
<dbReference type="AlphaFoldDB" id="A0A7R7DWL1"/>
<gene>
    <name evidence="1" type="ORF">Athai_67270</name>
</gene>
<evidence type="ECO:0000313" key="1">
    <source>
        <dbReference type="EMBL" id="BCJ39224.1"/>
    </source>
</evidence>
<accession>A0A7R7DWL1</accession>
<evidence type="ECO:0008006" key="3">
    <source>
        <dbReference type="Google" id="ProtNLM"/>
    </source>
</evidence>
<keyword evidence="2" id="KW-1185">Reference proteome</keyword>
<dbReference type="Proteomes" id="UP000611640">
    <property type="component" value="Chromosome"/>
</dbReference>
<reference evidence="1 2" key="1">
    <citation type="submission" date="2020-08" db="EMBL/GenBank/DDBJ databases">
        <title>Whole genome shotgun sequence of Actinocatenispora thailandica NBRC 105041.</title>
        <authorList>
            <person name="Komaki H."/>
            <person name="Tamura T."/>
        </authorList>
    </citation>
    <scope>NUCLEOTIDE SEQUENCE [LARGE SCALE GENOMIC DNA]</scope>
    <source>
        <strain evidence="1 2">NBRC 105041</strain>
    </source>
</reference>
<name>A0A7R7DWL1_9ACTN</name>
<sequence>MVLAAGGTITAYYRGAFAKDGPYTSIPNPCDLMHGDAFTHYFSEGRRSDLGMDDGEDTCDIDWKRGTDIPPRDRAMVSLSIKLFHHRGHVDATDVAIADLNKEFNFDTTIHTDSRGYTCTPTMSDYGAGAGAVCIVGNLRLELDADLVTKPDPVQTVTDLLKPVLDNMSSA</sequence>
<dbReference type="KEGG" id="atl:Athai_67270"/>
<dbReference type="EMBL" id="AP023355">
    <property type="protein sequence ID" value="BCJ39224.1"/>
    <property type="molecule type" value="Genomic_DNA"/>
</dbReference>